<organism evidence="1 2">
    <name type="scientific">Variovorax boronicumulans</name>
    <dbReference type="NCBI Taxonomy" id="436515"/>
    <lineage>
        <taxon>Bacteria</taxon>
        <taxon>Pseudomonadati</taxon>
        <taxon>Pseudomonadota</taxon>
        <taxon>Betaproteobacteria</taxon>
        <taxon>Burkholderiales</taxon>
        <taxon>Comamonadaceae</taxon>
        <taxon>Variovorax</taxon>
    </lineage>
</organism>
<dbReference type="AlphaFoldDB" id="A0AAW8CTK7"/>
<reference evidence="1" key="1">
    <citation type="submission" date="2023-07" db="EMBL/GenBank/DDBJ databases">
        <title>Sorghum-associated microbial communities from plants grown in Nebraska, USA.</title>
        <authorList>
            <person name="Schachtman D."/>
        </authorList>
    </citation>
    <scope>NUCLEOTIDE SEQUENCE</scope>
    <source>
        <strain evidence="1">DS3754</strain>
    </source>
</reference>
<evidence type="ECO:0000313" key="2">
    <source>
        <dbReference type="Proteomes" id="UP001242045"/>
    </source>
</evidence>
<dbReference type="Proteomes" id="UP001242045">
    <property type="component" value="Unassembled WGS sequence"/>
</dbReference>
<protein>
    <submittedName>
        <fullName evidence="1">Uncharacterized protein</fullName>
    </submittedName>
</protein>
<sequence length="75" mass="8431">MTKVLKEQMDLRFSNSVFASLDDARQRDEAVQHPSPQSESASVIPFAPSQVRAAARKSAERAAVIERILTRVRMF</sequence>
<name>A0AAW8CTK7_9BURK</name>
<dbReference type="EMBL" id="JAUSRD010000003">
    <property type="protein sequence ID" value="MDP9892611.1"/>
    <property type="molecule type" value="Genomic_DNA"/>
</dbReference>
<evidence type="ECO:0000313" key="1">
    <source>
        <dbReference type="EMBL" id="MDP9892611.1"/>
    </source>
</evidence>
<proteinExistence type="predicted"/>
<dbReference type="RefSeq" id="WP_307684465.1">
    <property type="nucleotide sequence ID" value="NZ_JAUSRD010000003.1"/>
</dbReference>
<comment type="caution">
    <text evidence="1">The sequence shown here is derived from an EMBL/GenBank/DDBJ whole genome shotgun (WGS) entry which is preliminary data.</text>
</comment>
<gene>
    <name evidence="1" type="ORF">J2W31_001716</name>
</gene>
<accession>A0AAW8CTK7</accession>